<dbReference type="Proteomes" id="UP000031192">
    <property type="component" value="Unassembled WGS sequence"/>
</dbReference>
<gene>
    <name evidence="1" type="ORF">MGU_10830</name>
</gene>
<evidence type="ECO:0000313" key="1">
    <source>
        <dbReference type="EMBL" id="KID81827.1"/>
    </source>
</evidence>
<dbReference type="PANTHER" id="PTHR43016:SF16">
    <property type="entry name" value="METALLOPROTEASE, PUTATIVE (AFU_ORTHOLOGUE AFUA_4G07610)-RELATED"/>
    <property type="match status" value="1"/>
</dbReference>
<organism evidence="1 2">
    <name type="scientific">Metarhizium guizhouense (strain ARSEF 977)</name>
    <dbReference type="NCBI Taxonomy" id="1276136"/>
    <lineage>
        <taxon>Eukaryota</taxon>
        <taxon>Fungi</taxon>
        <taxon>Dikarya</taxon>
        <taxon>Ascomycota</taxon>
        <taxon>Pezizomycotina</taxon>
        <taxon>Sordariomycetes</taxon>
        <taxon>Hypocreomycetidae</taxon>
        <taxon>Hypocreales</taxon>
        <taxon>Clavicipitaceae</taxon>
        <taxon>Metarhizium</taxon>
    </lineage>
</organism>
<dbReference type="InterPro" id="IPR011249">
    <property type="entry name" value="Metalloenz_LuxS/M16"/>
</dbReference>
<comment type="caution">
    <text evidence="1">The sequence shown here is derived from an EMBL/GenBank/DDBJ whole genome shotgun (WGS) entry which is preliminary data.</text>
</comment>
<reference evidence="1 2" key="1">
    <citation type="journal article" date="2014" name="Proc. Natl. Acad. Sci. U.S.A.">
        <title>Trajectory and genomic determinants of fungal-pathogen speciation and host adaptation.</title>
        <authorList>
            <person name="Hu X."/>
            <person name="Xiao G."/>
            <person name="Zheng P."/>
            <person name="Shang Y."/>
            <person name="Su Y."/>
            <person name="Zhang X."/>
            <person name="Liu X."/>
            <person name="Zhan S."/>
            <person name="St Leger R.J."/>
            <person name="Wang C."/>
        </authorList>
    </citation>
    <scope>NUCLEOTIDE SEQUENCE [LARGE SCALE GENOMIC DNA]</scope>
    <source>
        <strain evidence="1 2">ARSEF 977</strain>
    </source>
</reference>
<sequence length="321" mass="36869">MASVLQQQGTLRMVDSFEPDYASCTIREFTAESGMQLAVIEQKGSNMKVYAAFANQTPGCAVSHAVQRIVSKSLSSAYPNTDTSTDTGHPIYTLESAGREDFAKVLPDYLKHILSPITNDAVKAEFQNTDDKPHSLEVMHRTACRLLHSENAQRALTPDQILRYHRDMYQLRNLRLVIVGEHDHLPQIQNELDRQQYDDYSCHLPPWWQNACVFQSTEAVYPTHVRTERLEIVEERVTELLQDIAKKPVDMDRMRECIKQEKSQDQLEAQISELYFPRNIISEYASGNRDDSTLRKFQSLSEYGTLEKWTGENWGDFSCAR</sequence>
<dbReference type="EMBL" id="AZNH01000117">
    <property type="protein sequence ID" value="KID81827.1"/>
    <property type="molecule type" value="Genomic_DNA"/>
</dbReference>
<keyword evidence="2" id="KW-1185">Reference proteome</keyword>
<dbReference type="Gene3D" id="3.30.830.10">
    <property type="entry name" value="Metalloenzyme, LuxS/M16 peptidase-like"/>
    <property type="match status" value="2"/>
</dbReference>
<name>A0A0B4GQ04_METGA</name>
<accession>A0A0B4GQ04</accession>
<evidence type="ECO:0000313" key="2">
    <source>
        <dbReference type="Proteomes" id="UP000031192"/>
    </source>
</evidence>
<dbReference type="GO" id="GO:0046872">
    <property type="term" value="F:metal ion binding"/>
    <property type="evidence" value="ECO:0007669"/>
    <property type="project" value="InterPro"/>
</dbReference>
<protein>
    <submittedName>
        <fullName evidence="1">Metalloenzyme, LuxS/M16 peptidase-like, metal-binding protein</fullName>
    </submittedName>
</protein>
<dbReference type="PANTHER" id="PTHR43016">
    <property type="entry name" value="PRESEQUENCE PROTEASE"/>
    <property type="match status" value="1"/>
</dbReference>
<dbReference type="HOGENOM" id="CLU_054800_0_0_1"/>
<dbReference type="SUPFAM" id="SSF63411">
    <property type="entry name" value="LuxS/MPP-like metallohydrolase"/>
    <property type="match status" value="2"/>
</dbReference>
<dbReference type="AlphaFoldDB" id="A0A0B4GQ04"/>
<proteinExistence type="predicted"/>